<gene>
    <name evidence="1" type="ORF">S03H2_69998</name>
</gene>
<dbReference type="EMBL" id="BARU01046393">
    <property type="protein sequence ID" value="GAI01556.1"/>
    <property type="molecule type" value="Genomic_DNA"/>
</dbReference>
<protein>
    <submittedName>
        <fullName evidence="1">Uncharacterized protein</fullName>
    </submittedName>
</protein>
<dbReference type="AlphaFoldDB" id="X1L6Q2"/>
<reference evidence="1" key="1">
    <citation type="journal article" date="2014" name="Front. Microbiol.">
        <title>High frequency of phylogenetically diverse reductive dehalogenase-homologous genes in deep subseafloor sedimentary metagenomes.</title>
        <authorList>
            <person name="Kawai M."/>
            <person name="Futagami T."/>
            <person name="Toyoda A."/>
            <person name="Takaki Y."/>
            <person name="Nishi S."/>
            <person name="Hori S."/>
            <person name="Arai W."/>
            <person name="Tsubouchi T."/>
            <person name="Morono Y."/>
            <person name="Uchiyama I."/>
            <person name="Ito T."/>
            <person name="Fujiyama A."/>
            <person name="Inagaki F."/>
            <person name="Takami H."/>
        </authorList>
    </citation>
    <scope>NUCLEOTIDE SEQUENCE</scope>
    <source>
        <strain evidence="1">Expedition CK06-06</strain>
    </source>
</reference>
<feature type="non-terminal residue" evidence="1">
    <location>
        <position position="44"/>
    </location>
</feature>
<proteinExistence type="predicted"/>
<organism evidence="1">
    <name type="scientific">marine sediment metagenome</name>
    <dbReference type="NCBI Taxonomy" id="412755"/>
    <lineage>
        <taxon>unclassified sequences</taxon>
        <taxon>metagenomes</taxon>
        <taxon>ecological metagenomes</taxon>
    </lineage>
</organism>
<evidence type="ECO:0000313" key="1">
    <source>
        <dbReference type="EMBL" id="GAI01556.1"/>
    </source>
</evidence>
<accession>X1L6Q2</accession>
<name>X1L6Q2_9ZZZZ</name>
<sequence>MKSEEKITRRAAVVSLGTMTSRILGLVRDIAIAIMFDSRMRDIF</sequence>
<comment type="caution">
    <text evidence="1">The sequence shown here is derived from an EMBL/GenBank/DDBJ whole genome shotgun (WGS) entry which is preliminary data.</text>
</comment>